<dbReference type="RefSeq" id="WP_248942332.1">
    <property type="nucleotide sequence ID" value="NZ_JAKIKS010000116.1"/>
</dbReference>
<dbReference type="InterPro" id="IPR011051">
    <property type="entry name" value="RmlC_Cupin_sf"/>
</dbReference>
<dbReference type="Gene3D" id="2.60.120.10">
    <property type="entry name" value="Jelly Rolls"/>
    <property type="match status" value="1"/>
</dbReference>
<reference evidence="2 3" key="1">
    <citation type="submission" date="2022-01" db="EMBL/GenBank/DDBJ databases">
        <title>Whole genome-based taxonomy of the Shewanellaceae.</title>
        <authorList>
            <person name="Martin-Rodriguez A.J."/>
        </authorList>
    </citation>
    <scope>NUCLEOTIDE SEQUENCE [LARGE SCALE GENOMIC DNA]</scope>
    <source>
        <strain evidence="2 3">DSM 17177</strain>
    </source>
</reference>
<dbReference type="InterPro" id="IPR046058">
    <property type="entry name" value="WbuC_cupin"/>
</dbReference>
<organism evidence="2 3">
    <name type="scientific">Shewanella surugensis</name>
    <dbReference type="NCBI Taxonomy" id="212020"/>
    <lineage>
        <taxon>Bacteria</taxon>
        <taxon>Pseudomonadati</taxon>
        <taxon>Pseudomonadota</taxon>
        <taxon>Gammaproteobacteria</taxon>
        <taxon>Alteromonadales</taxon>
        <taxon>Shewanellaceae</taxon>
        <taxon>Shewanella</taxon>
    </lineage>
</organism>
<dbReference type="InterPro" id="IPR014710">
    <property type="entry name" value="RmlC-like_jellyroll"/>
</dbReference>
<name>A0ABT0LGU7_9GAMM</name>
<comment type="caution">
    <text evidence="2">The sequence shown here is derived from an EMBL/GenBank/DDBJ whole genome shotgun (WGS) entry which is preliminary data.</text>
</comment>
<sequence>MIKVVTQNDFDALRMKAKEVERKRAHLNVHDSLDANVQRLLIATEPETYIRPHRHSESHKWEMFMVLAGEIDLLVFDDNGRLISRIKMSQTATRVVEIPPNTWHTYVVQQSGTLAMEVKEGAYTPTPEADFATWAPAEKTKEAEFFLETLRVLQPEMSES</sequence>
<evidence type="ECO:0000259" key="1">
    <source>
        <dbReference type="Pfam" id="PF19480"/>
    </source>
</evidence>
<dbReference type="CDD" id="cd07005">
    <property type="entry name" value="cupin_WbuC-like"/>
    <property type="match status" value="1"/>
</dbReference>
<accession>A0ABT0LGU7</accession>
<feature type="domain" description="Cupin fold metalloprotein WbuC cupin" evidence="1">
    <location>
        <begin position="6"/>
        <end position="87"/>
    </location>
</feature>
<evidence type="ECO:0000313" key="2">
    <source>
        <dbReference type="EMBL" id="MCL1126922.1"/>
    </source>
</evidence>
<dbReference type="SUPFAM" id="SSF51182">
    <property type="entry name" value="RmlC-like cupins"/>
    <property type="match status" value="1"/>
</dbReference>
<gene>
    <name evidence="2" type="ORF">L2764_21200</name>
</gene>
<dbReference type="NCBIfam" id="TIGR04366">
    <property type="entry name" value="cupin_WbuC"/>
    <property type="match status" value="1"/>
</dbReference>
<dbReference type="Proteomes" id="UP001203423">
    <property type="component" value="Unassembled WGS sequence"/>
</dbReference>
<proteinExistence type="predicted"/>
<dbReference type="Pfam" id="PF19480">
    <property type="entry name" value="DUF6016"/>
    <property type="match status" value="1"/>
</dbReference>
<dbReference type="InterPro" id="IPR027565">
    <property type="entry name" value="Cupin_WbuC"/>
</dbReference>
<protein>
    <submittedName>
        <fullName evidence="2">WbuC family cupin fold metalloprotein</fullName>
    </submittedName>
</protein>
<evidence type="ECO:0000313" key="3">
    <source>
        <dbReference type="Proteomes" id="UP001203423"/>
    </source>
</evidence>
<dbReference type="EMBL" id="JAKIKS010000116">
    <property type="protein sequence ID" value="MCL1126922.1"/>
    <property type="molecule type" value="Genomic_DNA"/>
</dbReference>
<keyword evidence="3" id="KW-1185">Reference proteome</keyword>